<dbReference type="InterPro" id="IPR000053">
    <property type="entry name" value="Thymidine/pyrmidine_PPase"/>
</dbReference>
<accession>A0ABS1UXU9</accession>
<keyword evidence="1" id="KW-0328">Glycosyltransferase</keyword>
<feature type="domain" description="Glycosyl transferase family 3 N-terminal" evidence="3">
    <location>
        <begin position="8"/>
        <end position="69"/>
    </location>
</feature>
<feature type="non-terminal residue" evidence="4">
    <location>
        <position position="83"/>
    </location>
</feature>
<dbReference type="Pfam" id="PF02885">
    <property type="entry name" value="Glycos_trans_3N"/>
    <property type="match status" value="1"/>
</dbReference>
<keyword evidence="2" id="KW-0808">Transferase</keyword>
<gene>
    <name evidence="4" type="ORF">JMF97_30635</name>
</gene>
<keyword evidence="5" id="KW-1185">Reference proteome</keyword>
<reference evidence="4 5" key="1">
    <citation type="submission" date="2021-01" db="EMBL/GenBank/DDBJ databases">
        <title>Genome sequencing of Micromonospora fiedleri MG-37.</title>
        <authorList>
            <person name="Moreland P.E.J."/>
            <person name="Stach J.E.M."/>
        </authorList>
    </citation>
    <scope>NUCLEOTIDE SEQUENCE [LARGE SCALE GENOMIC DNA]</scope>
    <source>
        <strain evidence="4 5">MG-37</strain>
    </source>
</reference>
<sequence>MSGFAAVDVIRVKRDGGVLSDSQTDWVVDAYTRGAVAGQQMPALAMAILPNGMTAPELSRWTPATIASAHRHDLPAAARPPRP</sequence>
<dbReference type="SUPFAM" id="SSF47648">
    <property type="entry name" value="Nucleoside phosphorylase/phosphoribosyltransferase N-terminal domain"/>
    <property type="match status" value="1"/>
</dbReference>
<proteinExistence type="predicted"/>
<dbReference type="Proteomes" id="UP000661193">
    <property type="component" value="Unassembled WGS sequence"/>
</dbReference>
<name>A0ABS1UXU9_9ACTN</name>
<dbReference type="Gene3D" id="1.20.970.10">
    <property type="entry name" value="Transferase, Pyrimidine Nucleoside Phosphorylase, Chain C"/>
    <property type="match status" value="1"/>
</dbReference>
<organism evidence="4 5">
    <name type="scientific">Micromonospora fiedleri</name>
    <dbReference type="NCBI Taxonomy" id="1157498"/>
    <lineage>
        <taxon>Bacteria</taxon>
        <taxon>Bacillati</taxon>
        <taxon>Actinomycetota</taxon>
        <taxon>Actinomycetes</taxon>
        <taxon>Micromonosporales</taxon>
        <taxon>Micromonosporaceae</taxon>
        <taxon>Micromonospora</taxon>
    </lineage>
</organism>
<dbReference type="PANTHER" id="PTHR10515">
    <property type="entry name" value="THYMIDINE PHOSPHORYLASE"/>
    <property type="match status" value="1"/>
</dbReference>
<protein>
    <submittedName>
        <fullName evidence="4">Thymidine phosphorylase</fullName>
    </submittedName>
</protein>
<dbReference type="InterPro" id="IPR036320">
    <property type="entry name" value="Glycosyl_Trfase_fam3_N_dom_sf"/>
</dbReference>
<evidence type="ECO:0000313" key="5">
    <source>
        <dbReference type="Proteomes" id="UP000661193"/>
    </source>
</evidence>
<evidence type="ECO:0000256" key="1">
    <source>
        <dbReference type="ARBA" id="ARBA00022676"/>
    </source>
</evidence>
<evidence type="ECO:0000256" key="2">
    <source>
        <dbReference type="ARBA" id="ARBA00022679"/>
    </source>
</evidence>
<dbReference type="InterPro" id="IPR017459">
    <property type="entry name" value="Glycosyl_Trfase_fam3_N_dom"/>
</dbReference>
<dbReference type="EMBL" id="JAETXL010000059">
    <property type="protein sequence ID" value="MBL6280508.1"/>
    <property type="molecule type" value="Genomic_DNA"/>
</dbReference>
<dbReference type="PANTHER" id="PTHR10515:SF0">
    <property type="entry name" value="THYMIDINE PHOSPHORYLASE"/>
    <property type="match status" value="1"/>
</dbReference>
<comment type="caution">
    <text evidence="4">The sequence shown here is derived from an EMBL/GenBank/DDBJ whole genome shotgun (WGS) entry which is preliminary data.</text>
</comment>
<evidence type="ECO:0000313" key="4">
    <source>
        <dbReference type="EMBL" id="MBL6280508.1"/>
    </source>
</evidence>
<evidence type="ECO:0000259" key="3">
    <source>
        <dbReference type="Pfam" id="PF02885"/>
    </source>
</evidence>